<dbReference type="Proteomes" id="UP000276886">
    <property type="component" value="Unassembled WGS sequence"/>
</dbReference>
<name>A0A3M2X6R0_PSESJ</name>
<evidence type="ECO:0000313" key="1">
    <source>
        <dbReference type="EMBL" id="RMO31945.1"/>
    </source>
</evidence>
<dbReference type="EMBL" id="RBPQ01000046">
    <property type="protein sequence ID" value="RMO31945.1"/>
    <property type="molecule type" value="Genomic_DNA"/>
</dbReference>
<sequence length="41" mass="4423">MSDSTKPIVLDGYMNAGILESTQTNNISAVMPEVTKLLALR</sequence>
<gene>
    <name evidence="1" type="ORF">ALQ44_102219</name>
</gene>
<reference evidence="1 2" key="1">
    <citation type="submission" date="2018-08" db="EMBL/GenBank/DDBJ databases">
        <title>Recombination of ecologically and evolutionarily significant loci maintains genetic cohesion in the Pseudomonas syringae species complex.</title>
        <authorList>
            <person name="Dillon M."/>
            <person name="Thakur S."/>
            <person name="Almeida R.N.D."/>
            <person name="Weir B.S."/>
            <person name="Guttman D.S."/>
        </authorList>
    </citation>
    <scope>NUCLEOTIDE SEQUENCE [LARGE SCALE GENOMIC DNA]</scope>
    <source>
        <strain evidence="1 2">ICMP 2788</strain>
    </source>
</reference>
<evidence type="ECO:0000313" key="2">
    <source>
        <dbReference type="Proteomes" id="UP000276886"/>
    </source>
</evidence>
<proteinExistence type="predicted"/>
<protein>
    <submittedName>
        <fullName evidence="1">Uncharacterized protein</fullName>
    </submittedName>
</protein>
<accession>A0A3M2X6R0</accession>
<dbReference type="AlphaFoldDB" id="A0A3M2X6R0"/>
<comment type="caution">
    <text evidence="1">The sequence shown here is derived from an EMBL/GenBank/DDBJ whole genome shotgun (WGS) entry which is preliminary data.</text>
</comment>
<organism evidence="1 2">
    <name type="scientific">Pseudomonas syringae pv. pisi</name>
    <dbReference type="NCBI Taxonomy" id="59510"/>
    <lineage>
        <taxon>Bacteria</taxon>
        <taxon>Pseudomonadati</taxon>
        <taxon>Pseudomonadota</taxon>
        <taxon>Gammaproteobacteria</taxon>
        <taxon>Pseudomonadales</taxon>
        <taxon>Pseudomonadaceae</taxon>
        <taxon>Pseudomonas</taxon>
        <taxon>Pseudomonas syringae</taxon>
    </lineage>
</organism>